<comment type="caution">
    <text evidence="5">The sequence shown here is derived from an EMBL/GenBank/DDBJ whole genome shotgun (WGS) entry which is preliminary data.</text>
</comment>
<dbReference type="InterPro" id="IPR022385">
    <property type="entry name" value="Rhs_assc_core"/>
</dbReference>
<reference evidence="5" key="1">
    <citation type="submission" date="2021-10" db="EMBL/GenBank/DDBJ databases">
        <title>Tropical sea cucumber genome reveals ecological adaptation and Cuvierian tubules defense mechanism.</title>
        <authorList>
            <person name="Chen T."/>
        </authorList>
    </citation>
    <scope>NUCLEOTIDE SEQUENCE</scope>
    <source>
        <strain evidence="5">Nanhai2018</strain>
        <tissue evidence="5">Muscle</tissue>
    </source>
</reference>
<evidence type="ECO:0000313" key="6">
    <source>
        <dbReference type="Proteomes" id="UP001152320"/>
    </source>
</evidence>
<dbReference type="NCBIfam" id="TIGR03696">
    <property type="entry name" value="Rhs_assc_core"/>
    <property type="match status" value="1"/>
</dbReference>
<feature type="domain" description="EGF-like" evidence="4">
    <location>
        <begin position="3578"/>
        <end position="3612"/>
    </location>
</feature>
<keyword evidence="6" id="KW-1185">Reference proteome</keyword>
<dbReference type="Pfam" id="PF07705">
    <property type="entry name" value="CARDB"/>
    <property type="match status" value="2"/>
</dbReference>
<dbReference type="InterPro" id="IPR050708">
    <property type="entry name" value="T6SS_VgrG/RHS"/>
</dbReference>
<keyword evidence="1" id="KW-0677">Repeat</keyword>
<evidence type="ECO:0000256" key="2">
    <source>
        <dbReference type="PROSITE-ProRule" id="PRU00076"/>
    </source>
</evidence>
<name>A0A9Q1BGC0_HOLLE</name>
<dbReference type="PROSITE" id="PS50026">
    <property type="entry name" value="EGF_3"/>
    <property type="match status" value="1"/>
</dbReference>
<dbReference type="PANTHER" id="PTHR32305">
    <property type="match status" value="1"/>
</dbReference>
<dbReference type="PROSITE" id="PS00022">
    <property type="entry name" value="EGF_1"/>
    <property type="match status" value="1"/>
</dbReference>
<accession>A0A9Q1BGC0</accession>
<dbReference type="Pfam" id="PF25023">
    <property type="entry name" value="TEN_YD-shell"/>
    <property type="match status" value="2"/>
</dbReference>
<organism evidence="5 6">
    <name type="scientific">Holothuria leucospilota</name>
    <name type="common">Black long sea cucumber</name>
    <name type="synonym">Mertensiothuria leucospilota</name>
    <dbReference type="NCBI Taxonomy" id="206669"/>
    <lineage>
        <taxon>Eukaryota</taxon>
        <taxon>Metazoa</taxon>
        <taxon>Echinodermata</taxon>
        <taxon>Eleutherozoa</taxon>
        <taxon>Echinozoa</taxon>
        <taxon>Holothuroidea</taxon>
        <taxon>Aspidochirotacea</taxon>
        <taxon>Aspidochirotida</taxon>
        <taxon>Holothuriidae</taxon>
        <taxon>Holothuria</taxon>
    </lineage>
</organism>
<dbReference type="Pfam" id="PF24595">
    <property type="entry name" value="DUF7619"/>
    <property type="match status" value="2"/>
</dbReference>
<dbReference type="PANTHER" id="PTHR32305:SF15">
    <property type="entry name" value="PROTEIN RHSA-RELATED"/>
    <property type="match status" value="1"/>
</dbReference>
<evidence type="ECO:0000259" key="4">
    <source>
        <dbReference type="PROSITE" id="PS50026"/>
    </source>
</evidence>
<dbReference type="OrthoDB" id="5986940at2759"/>
<dbReference type="Gene3D" id="2.60.40.10">
    <property type="entry name" value="Immunoglobulins"/>
    <property type="match status" value="5"/>
</dbReference>
<feature type="transmembrane region" description="Helical" evidence="3">
    <location>
        <begin position="4218"/>
        <end position="4236"/>
    </location>
</feature>
<keyword evidence="3" id="KW-1133">Transmembrane helix</keyword>
<protein>
    <submittedName>
        <fullName evidence="5">Teneurin-a</fullName>
    </submittedName>
</protein>
<keyword evidence="3" id="KW-0812">Transmembrane</keyword>
<feature type="disulfide bond" evidence="2">
    <location>
        <begin position="3602"/>
        <end position="3611"/>
    </location>
</feature>
<dbReference type="InterPro" id="IPR013783">
    <property type="entry name" value="Ig-like_fold"/>
</dbReference>
<dbReference type="Gene3D" id="2.180.10.10">
    <property type="entry name" value="RHS repeat-associated core"/>
    <property type="match status" value="1"/>
</dbReference>
<dbReference type="InterPro" id="IPR056823">
    <property type="entry name" value="TEN-like_YD-shell"/>
</dbReference>
<evidence type="ECO:0000256" key="3">
    <source>
        <dbReference type="SAM" id="Phobius"/>
    </source>
</evidence>
<keyword evidence="2" id="KW-1015">Disulfide bond</keyword>
<dbReference type="InterPro" id="IPR055353">
    <property type="entry name" value="DUF7619"/>
</dbReference>
<comment type="caution">
    <text evidence="2">Lacks conserved residue(s) required for the propagation of feature annotation.</text>
</comment>
<keyword evidence="2" id="KW-0245">EGF-like domain</keyword>
<evidence type="ECO:0000313" key="5">
    <source>
        <dbReference type="EMBL" id="KAJ8024618.1"/>
    </source>
</evidence>
<dbReference type="InterPro" id="IPR011635">
    <property type="entry name" value="CARDB"/>
</dbReference>
<proteinExistence type="predicted"/>
<dbReference type="Proteomes" id="UP001152320">
    <property type="component" value="Chromosome 18"/>
</dbReference>
<evidence type="ECO:0000256" key="1">
    <source>
        <dbReference type="ARBA" id="ARBA00022737"/>
    </source>
</evidence>
<gene>
    <name evidence="5" type="ORF">HOLleu_34566</name>
</gene>
<keyword evidence="3" id="KW-0472">Membrane</keyword>
<dbReference type="InterPro" id="IPR000742">
    <property type="entry name" value="EGF"/>
</dbReference>
<dbReference type="EMBL" id="JAIZAY010000018">
    <property type="protein sequence ID" value="KAJ8024618.1"/>
    <property type="molecule type" value="Genomic_DNA"/>
</dbReference>
<sequence>MIEISVRVAWRRSSSGHYCTEEDVSAQNLLTGEGSLSCSCNGLYFGLSYYCTDFSETEDWSTGINSGQYQPTTDVFDVWFSGCCWISLRNGGSNWNLGTSVNLTIRSDTGLINSSPTTSTTPIIRFQRGCNNTVKIPDGDHVRCFWASRRCSGICGGLPGAVLDENTCELNWDVDESSRSGLYGVAIEIADFESPTSSNAFSYIPLQFLIDVFSSTQSCFSKPIFIPPTRLPGSCVGVAPNNTYHEPVVARTGITNVDTVTPSGVVKSDVFPYTDGLATDYYLNVTWTPDTVGFEEILCFTARDSVESDSTQYCFTLVTGTPPPQILGSSLQPRNKELVLPSDLAVKFTFDQDIVRPDGPSKISLIGNDGDFVYQVASGDPQKVNFVGNREISFIIPGHLLEERETYSIHMDSGIARSTTYCGVESPKTVDNFWTFTVRDITPPVLLFNPSSSRTNENVTISWTLNEEGNSTCTLSSPTETYVDSCNGLWTGTLLSQGYHTLYVSSTDTSGNTAPSQQVSWFVDKTPPTLDIYGRPDEVSNETSAEIFFRCTDYRDSCQFTCGYSVVDQEPNMGLCTSPVLVSGLLNNIQYRFFIAASDSVGNKADEVIITWFVDTEPPTVSNITSAVVACNASFDPSITGVPSVLDNQDIAPTLTYVDMPLPDCSFNRVWTAMDVAGNLATSIQRLILETALFPQANFPSFIVIPCSDDFKKDIDSTNSKKGNPVSHPCGRPVEVTYTDDIERILCGAEFTRFWTIKDDCGNSVGSQQRIRILDGQYPESPGNGQINVDLRASLTWPSYPGAMHHRTFVWEFGSIRPSQPVLETPDRTYSPSVPYPPNTHMLWQVEYVLEGSGLHRRQAEVTLVPSPIWGFVTMGFPDLTVTGIILPDYAFSGQSIDISWEVRNIGQVGLSPIRWFDGIYFSYFIDPSENMQLQTSEEIRRFVDPNDGYVFTATWILPADLTGTFHVFVETDLYNRVDDLDRSNNIKKADGTVEVRLTPPPDLQVTSVVVPSSSFSGLEVDIRWSVNNLGLGITHGGEWSDRIFFSEDGFLDPGDQNLLTVPHDGLLSPGTGYSKSRSVTVPDRIFGEFYFISISVILSPPADLEVIHVDVQPNPAISGDSVVVSWEVRNGGSGRPDSHSWNDEVQLGSGSIVYQIVGRPLIAEEILPSLTYLKTSKFTLKDTLLSGTYQLFVTTDSHNTVFEFDKEDNNHLTIDFEIVQKLPDLVISTANAFLNYDQTTGESFLTLNWTVTNEGPGKTLRGSITDSVTIVSCKRTCKHRYLGNRMFYDILPNQGSYNVTNEIFLLPDDVSGKVQVRITTDALSRHLESTLGSNDITINIEVPCLAPSIVVDDVEMLTSSGTPAVACTAGEEVEVTWRVTNKGNATLKANYATAILHLFRTMFPLNTRLLGTVTYSTHLPPLESLIQNMTIRLPSDITGNTSLRISHEWGKPLCGEAQALTYGSFNVQPTPTPNLKVANVNWILGVSSDLITVKWTVENIGNTMLAKTRWFDEVFISIFPGNVQTGSVRLGSYVYYSVMASGQHYNSSKTLLLPQNHGGSFYINVINTFELLPGQNNALGQSIKSSSNVIHLPASTLPDLYVKWSSQVPFNVSIGSRLTVYFDVKNNGSMTTASSWTDEVHLVQQHLRIQLGLITHKGLLDFQEDYRSTVSFQVPTNLVGRAFIEVTVDATSQVNDPKRENNVQVIAELELYKGLLGDLAASVEQDEIELRSGQPFIFEYNATNIGIGSIDGAWNDAFFLSQDAYIDPFDVRLGSNANSGTYRPGEIFQRSVELFLPFDLPYSVFYFIIVVDSRNDIFEEDENNNILRKSIAIQPGISSDLAVISVASPSTAPYGNNFLVSWSVENLGLQSAIGYKCDAVYLSTDRKWNVQDSEISHTCTYFSLQSNSESPANTENYLTNLPLPLVTAGEMFALVKTRSNVRDLNLENNIGIDETPVLVSYPELNLVDPIVSQIEIFGRLAFKIPSVPADETLIFQITSPSEYDVNNVFLKYKDVASANNFDAVSEGLISANKTAVISPTRKGDYFALIQNKGALGTSHTDTSSVLYISAKLARFEILSVTPAEAAPLGNVTVAVYGTVFPELIFAKLRNDSDLEITSSQIFRFSSQELYVTFDVSKTDIGTWFDLILNDEVKYPKALQIIPGVQGRIIASVNNPGRLRPFEVGQVDLDVQNIGNVDILVPLLTFTISEPGLVRFIARGEVSNWAKTHAFFPTPSKGPAGIISPGSSQRFSFEVRSLEPIATVEMSISILPPGNPNTPNLFLDAKDNFKPFMYDAERWDRVWKAFLDVTGPSHETFTQHTSNVLNHLSFLESRPRLVEEVLRHQINLVDGFGYLTSPLIEHTDIATPPGDRGVLSLGYARDMNLRLSYRAVKGVFGRGWTSFWWNIRLISVNDTRIILEQENTFHDFLKSEEDGTFLNVRGIITWNDTDLIYLDAYSAYPRLIVFDSVTFALKYVTATDDAKTLSFETNDHNLPVLITSSTGSSLAIAYTISGLVEEVNLFDRLGRVYQTARYTYDRSGTYLLSTENDGKVTSYTYANDGAIASITDNTGLQRQFHYDSVGILEEVSVIDSLGEIFTRSSITDHRDGRVTVLDSPSGITSTFTYTLTGEIGASQRVGYPTYKLHQDTTDRSIKMFWGDHVTSEYVYDPTKNAYYIYNGNNDMREVSTDSSGKLKYFVDANNNKYEYNYDEETRVRMLTYPDGTFESRKNDGKGFVMEQISRKGTKSSFAVDEGGLVIERHNEGEDHYYFMYNERGLVTEATNNVGTIKITYTSGGKPRTVEYPDGKTLIYDYDDRGRRIGLRDDSSYHVTYEYDSRSRVISVMEGDEENNVVSIEYDKNGREFKKLFPNGCESIHRYRQGSLEITDIIHSCNGSIISAFGYKYNGQGFCNEINSTYGNWKITYDGEGQVVAWSDPQGNDYNIGYDKAGNRRFLEMNGNVTSYTVNNLNQYLQVESMQINYDDSGNVIGTEGISDSSNYEFNVNNQLTTSQIDGNECIYHYNAMGTLHEKICSGHKTMYYMDFFGDFGADVLIEATRNDQIKYFHSTGIGLIGKQFNGNSSFYQFDGTGSVVGLVDKNGYPLEWLAYDPFGNIVIKSGPNDNLFQFSGQFGVLKMKETGLYLMRTRLYDAKLGRFLSPDSFGYFGSPSNLYIYARNNPIKFFDPSGTIPLPILLYGLRLVAVDIGKATFSGLLNLGAYYAVQGSTKQNVTTGGKIGSFVGGFVTGLMPATKFWGRVGNGFLGGIISELISQTTDSNDIDGYRLVENGLINSVINGIVPGFEYGAVFSGAVRKFVKETVADLALEIYKGVNGYIVSKIVDLEDLVNGFLGWIRSYDPNDILGPTGFGDARFVAADSTLHYRIRFENEANASAPAQLVTITTCLDSDVDIATFQLGEFGFGNYTNKDSSRDTVLQKTIEFKDERSYVVRVTAGLDVVNRRITWELQTLDPETGRPPIDPGVGFLPPNPENGTDGEGFVTYSIRPNREVNTYDVIEAEARIIFDKNDPIDTEPTFNTIDRDAPFTRNVSVIDDVLTSGILAVSITARDEGAGVRAIDFFSNNVSCEEVNNCSGAGYCTSINLCLCEEGRYGVDCSQEIPPKEPPVIAVSPAYGEEDESLPFPVSVQLIDPSPNDTVEIRLINVLKFFTSNIGKEDRDDLLLSSTDSSALVLQPLPDLSGEFIVPVEVTVRDRKGNEGYRRMDVPIAIIAVADKPAISVKDTCFDFNGGWNSTFNVVFNVTSGDDDFSEMVSVGVSDFWNSSVSFSFYPNVTMNTTQVVVNRTLLEKDIYNSSVKLTIWATSVEINNGNEASTTWTFVFPMCESDGIIPMEPPVIEVSPASGTEDMPLPFPISVKLMKGSSNDTVELRLIDILDVFTSNIGTRNAKDVIVPITYSLDLVLQPLPDLAGEFNVSVSATTTNDQGDEASSTVNVPIEITPVADEPVVAVKETCFDNSVGGSTAFTIVINVTTGDVDQSELVSIYVTDVHHPSKYVAAFPNITSDATQLSVNMTLMENDIFSLPVNVTITATSVEVSNSDEVSTLTVLSVPSCDTEGTMPMEQPVIEVYPLIGEEDLPLPFSITVKLTNASPNNTVELRLINILDIFSSTIGVEDEPWNPTRNAAVFPNITTEATQIFVTMTLIHVDKTHAPVEVTVHATSREKSNGDQARKAALFEIPLCEEDDVHVTTKPPESGACIKKGQQSAIILLSIILLLAILKFYGT</sequence>